<gene>
    <name evidence="3" type="ORF">JM46</name>
</gene>
<dbReference type="KEGG" id="vg:3416572"/>
<evidence type="ECO:0000313" key="2">
    <source>
        <dbReference type="EMBL" id="AEW87571.1"/>
    </source>
</evidence>
<dbReference type="Proteomes" id="UP000124292">
    <property type="component" value="Genome"/>
</dbReference>
<dbReference type="EMBL" id="JN885137">
    <property type="protein sequence ID" value="AEW87741.1"/>
    <property type="molecule type" value="Genomic_DNA"/>
</dbReference>
<protein>
    <submittedName>
        <fullName evidence="3">JM46</fullName>
    </submittedName>
</protein>
<reference evidence="4 5" key="1">
    <citation type="journal article" date="2013" name="J. Virol.">
        <title>Genomic characterization of Japanese macaque rhadinovirus, a novel herpesvirus isolated from a nonhuman primate with a spontaneous inflammatory demyelinating disease.</title>
        <authorList>
            <person name="Estep R.D."/>
            <person name="Hansen S.G."/>
            <person name="Rogers K.S."/>
            <person name="Axthelm M.K."/>
            <person name="Wong S.W."/>
        </authorList>
    </citation>
    <scope>NUCLEOTIDE SEQUENCE [LARGE SCALE GENOMIC DNA]</scope>
    <source>
        <strain evidence="3">12E2</strain>
        <strain evidence="2">3A1</strain>
    </source>
</reference>
<feature type="transmembrane region" description="Helical" evidence="1">
    <location>
        <begin position="12"/>
        <end position="29"/>
    </location>
</feature>
<keyword evidence="1" id="KW-0812">Transmembrane</keyword>
<dbReference type="EMBL" id="JN885136">
    <property type="protein sequence ID" value="AEW87571.1"/>
    <property type="molecule type" value="Genomic_DNA"/>
</dbReference>
<proteinExistence type="predicted"/>
<dbReference type="GeneID" id="3416572"/>
<dbReference type="RefSeq" id="YP_238349.1">
    <property type="nucleotide sequence ID" value="NC_007016.1"/>
</dbReference>
<evidence type="ECO:0000313" key="5">
    <source>
        <dbReference type="Proteomes" id="UP000133219"/>
    </source>
</evidence>
<keyword evidence="1" id="KW-1133">Transmembrane helix</keyword>
<evidence type="ECO:0000313" key="4">
    <source>
        <dbReference type="Proteomes" id="UP000124292"/>
    </source>
</evidence>
<name>G9JMM4_9GAMA</name>
<evidence type="ECO:0000256" key="1">
    <source>
        <dbReference type="SAM" id="Phobius"/>
    </source>
</evidence>
<accession>G9JMM4</accession>
<organism evidence="3 4">
    <name type="scientific">Macaca fuscata rhadinovirus</name>
    <dbReference type="NCBI Taxonomy" id="272551"/>
    <lineage>
        <taxon>Viruses</taxon>
        <taxon>Duplodnaviria</taxon>
        <taxon>Heunggongvirae</taxon>
        <taxon>Peploviricota</taxon>
        <taxon>Herviviricetes</taxon>
        <taxon>Herpesvirales</taxon>
        <taxon>Orthoherpesviridae</taxon>
        <taxon>Gammaherpesvirinae</taxon>
        <taxon>Rhadinovirus</taxon>
        <taxon>Rhadinovirus macacinegamma11</taxon>
        <taxon>macacine gammaherpesvirus 11</taxon>
    </lineage>
</organism>
<sequence length="107" mass="12979">MSCCTRPRTRRFVWRFIRCLIFLFISSQVRKPRIGLPTGLWWVTFRNHWRPTSFKTAEACSLTERRPWLTCWTSQPWKLSKIRRLTRHTHCFVMSLNASSTDRKTNF</sequence>
<dbReference type="Proteomes" id="UP000133219">
    <property type="component" value="Segment"/>
</dbReference>
<evidence type="ECO:0000313" key="3">
    <source>
        <dbReference type="EMBL" id="AEW87741.1"/>
    </source>
</evidence>
<keyword evidence="1" id="KW-0472">Membrane</keyword>